<organism evidence="5 6">
    <name type="scientific">Georgenia halophila</name>
    <dbReference type="NCBI Taxonomy" id="620889"/>
    <lineage>
        <taxon>Bacteria</taxon>
        <taxon>Bacillati</taxon>
        <taxon>Actinomycetota</taxon>
        <taxon>Actinomycetes</taxon>
        <taxon>Micrococcales</taxon>
        <taxon>Bogoriellaceae</taxon>
        <taxon>Georgenia</taxon>
    </lineage>
</organism>
<dbReference type="GO" id="GO:0003677">
    <property type="term" value="F:DNA binding"/>
    <property type="evidence" value="ECO:0007669"/>
    <property type="project" value="UniProtKB-KW"/>
</dbReference>
<dbReference type="Gene3D" id="3.40.50.2300">
    <property type="match status" value="2"/>
</dbReference>
<name>A0ABP8LL71_9MICO</name>
<protein>
    <submittedName>
        <fullName evidence="5">LacI family DNA-binding transcriptional regulator</fullName>
    </submittedName>
</protein>
<dbReference type="SMART" id="SM00354">
    <property type="entry name" value="HTH_LACI"/>
    <property type="match status" value="1"/>
</dbReference>
<evidence type="ECO:0000313" key="6">
    <source>
        <dbReference type="Proteomes" id="UP001500622"/>
    </source>
</evidence>
<keyword evidence="3" id="KW-0804">Transcription</keyword>
<comment type="caution">
    <text evidence="5">The sequence shown here is derived from an EMBL/GenBank/DDBJ whole genome shotgun (WGS) entry which is preliminary data.</text>
</comment>
<dbReference type="InterPro" id="IPR028082">
    <property type="entry name" value="Peripla_BP_I"/>
</dbReference>
<dbReference type="InterPro" id="IPR000843">
    <property type="entry name" value="HTH_LacI"/>
</dbReference>
<evidence type="ECO:0000256" key="2">
    <source>
        <dbReference type="ARBA" id="ARBA00023125"/>
    </source>
</evidence>
<feature type="domain" description="HTH lacI-type" evidence="4">
    <location>
        <begin position="6"/>
        <end position="61"/>
    </location>
</feature>
<dbReference type="RefSeq" id="WP_345218248.1">
    <property type="nucleotide sequence ID" value="NZ_BAABGN010000013.1"/>
</dbReference>
<evidence type="ECO:0000259" key="4">
    <source>
        <dbReference type="PROSITE" id="PS50932"/>
    </source>
</evidence>
<keyword evidence="2 5" id="KW-0238">DNA-binding</keyword>
<dbReference type="SUPFAM" id="SSF53822">
    <property type="entry name" value="Periplasmic binding protein-like I"/>
    <property type="match status" value="1"/>
</dbReference>
<dbReference type="SUPFAM" id="SSF47413">
    <property type="entry name" value="lambda repressor-like DNA-binding domains"/>
    <property type="match status" value="1"/>
</dbReference>
<keyword evidence="1" id="KW-0805">Transcription regulation</keyword>
<proteinExistence type="predicted"/>
<reference evidence="6" key="1">
    <citation type="journal article" date="2019" name="Int. J. Syst. Evol. Microbiol.">
        <title>The Global Catalogue of Microorganisms (GCM) 10K type strain sequencing project: providing services to taxonomists for standard genome sequencing and annotation.</title>
        <authorList>
            <consortium name="The Broad Institute Genomics Platform"/>
            <consortium name="The Broad Institute Genome Sequencing Center for Infectious Disease"/>
            <person name="Wu L."/>
            <person name="Ma J."/>
        </authorList>
    </citation>
    <scope>NUCLEOTIDE SEQUENCE [LARGE SCALE GENOMIC DNA]</scope>
    <source>
        <strain evidence="6">JCM 17810</strain>
    </source>
</reference>
<dbReference type="PROSITE" id="PS50932">
    <property type="entry name" value="HTH_LACI_2"/>
    <property type="match status" value="1"/>
</dbReference>
<dbReference type="PANTHER" id="PTHR30146">
    <property type="entry name" value="LACI-RELATED TRANSCRIPTIONAL REPRESSOR"/>
    <property type="match status" value="1"/>
</dbReference>
<dbReference type="CDD" id="cd06267">
    <property type="entry name" value="PBP1_LacI_sugar_binding-like"/>
    <property type="match status" value="1"/>
</dbReference>
<accession>A0ABP8LL71</accession>
<dbReference type="Pfam" id="PF00356">
    <property type="entry name" value="LacI"/>
    <property type="match status" value="1"/>
</dbReference>
<dbReference type="Gene3D" id="1.10.260.40">
    <property type="entry name" value="lambda repressor-like DNA-binding domains"/>
    <property type="match status" value="1"/>
</dbReference>
<dbReference type="InterPro" id="IPR010982">
    <property type="entry name" value="Lambda_DNA-bd_dom_sf"/>
</dbReference>
<dbReference type="Proteomes" id="UP001500622">
    <property type="component" value="Unassembled WGS sequence"/>
</dbReference>
<sequence>MARRWTSQDVAALAGVSVATVSYVMNGRMIDRIPAPTREKVLSAARQLDYSPNRAAQSLRRQKTEQICLVVDSIGVPVIDQLARDLHAAADDIGYGLITIVVGSDERGEKATRLLHQRIADGAVIAPSNVFRFREESLGDLARGGLPLVVMNNTVRPAGFDVVRAPEREACGEAMDHLLSSGRRRVAFLGHHEEVTNPTTRAESARMGAYLWALARHGIDADESLIVEGADERVAGYRAATELLQRPDRPEAIFAASARSAISAIWAARDAGLAIPDDVAVVGCGNLPETEITRPRLSTVGPPTTEDFTEVSRLLFDRLLAKERLPEREITNPWAFVPRGST</sequence>
<dbReference type="PANTHER" id="PTHR30146:SF109">
    <property type="entry name" value="HTH-TYPE TRANSCRIPTIONAL REGULATOR GALS"/>
    <property type="match status" value="1"/>
</dbReference>
<dbReference type="CDD" id="cd01392">
    <property type="entry name" value="HTH_LacI"/>
    <property type="match status" value="1"/>
</dbReference>
<gene>
    <name evidence="5" type="ORF">GCM10023169_36910</name>
</gene>
<dbReference type="InterPro" id="IPR046335">
    <property type="entry name" value="LacI/GalR-like_sensor"/>
</dbReference>
<evidence type="ECO:0000256" key="3">
    <source>
        <dbReference type="ARBA" id="ARBA00023163"/>
    </source>
</evidence>
<dbReference type="EMBL" id="BAABGN010000013">
    <property type="protein sequence ID" value="GAA4431873.1"/>
    <property type="molecule type" value="Genomic_DNA"/>
</dbReference>
<keyword evidence="6" id="KW-1185">Reference proteome</keyword>
<evidence type="ECO:0000256" key="1">
    <source>
        <dbReference type="ARBA" id="ARBA00023015"/>
    </source>
</evidence>
<evidence type="ECO:0000313" key="5">
    <source>
        <dbReference type="EMBL" id="GAA4431873.1"/>
    </source>
</evidence>
<dbReference type="Pfam" id="PF13377">
    <property type="entry name" value="Peripla_BP_3"/>
    <property type="match status" value="1"/>
</dbReference>